<organism evidence="1 2">
    <name type="scientific">Lentithecium fluviatile CBS 122367</name>
    <dbReference type="NCBI Taxonomy" id="1168545"/>
    <lineage>
        <taxon>Eukaryota</taxon>
        <taxon>Fungi</taxon>
        <taxon>Dikarya</taxon>
        <taxon>Ascomycota</taxon>
        <taxon>Pezizomycotina</taxon>
        <taxon>Dothideomycetes</taxon>
        <taxon>Pleosporomycetidae</taxon>
        <taxon>Pleosporales</taxon>
        <taxon>Massarineae</taxon>
        <taxon>Lentitheciaceae</taxon>
        <taxon>Lentithecium</taxon>
    </lineage>
</organism>
<gene>
    <name evidence="1" type="ORF">K458DRAFT_435008</name>
</gene>
<evidence type="ECO:0008006" key="3">
    <source>
        <dbReference type="Google" id="ProtNLM"/>
    </source>
</evidence>
<reference evidence="1" key="1">
    <citation type="journal article" date="2020" name="Stud. Mycol.">
        <title>101 Dothideomycetes genomes: a test case for predicting lifestyles and emergence of pathogens.</title>
        <authorList>
            <person name="Haridas S."/>
            <person name="Albert R."/>
            <person name="Binder M."/>
            <person name="Bloem J."/>
            <person name="Labutti K."/>
            <person name="Salamov A."/>
            <person name="Andreopoulos B."/>
            <person name="Baker S."/>
            <person name="Barry K."/>
            <person name="Bills G."/>
            <person name="Bluhm B."/>
            <person name="Cannon C."/>
            <person name="Castanera R."/>
            <person name="Culley D."/>
            <person name="Daum C."/>
            <person name="Ezra D."/>
            <person name="Gonzalez J."/>
            <person name="Henrissat B."/>
            <person name="Kuo A."/>
            <person name="Liang C."/>
            <person name="Lipzen A."/>
            <person name="Lutzoni F."/>
            <person name="Magnuson J."/>
            <person name="Mondo S."/>
            <person name="Nolan M."/>
            <person name="Ohm R."/>
            <person name="Pangilinan J."/>
            <person name="Park H.-J."/>
            <person name="Ramirez L."/>
            <person name="Alfaro M."/>
            <person name="Sun H."/>
            <person name="Tritt A."/>
            <person name="Yoshinaga Y."/>
            <person name="Zwiers L.-H."/>
            <person name="Turgeon B."/>
            <person name="Goodwin S."/>
            <person name="Spatafora J."/>
            <person name="Crous P."/>
            <person name="Grigoriev I."/>
        </authorList>
    </citation>
    <scope>NUCLEOTIDE SEQUENCE</scope>
    <source>
        <strain evidence="1">CBS 122367</strain>
    </source>
</reference>
<dbReference type="EMBL" id="MU005602">
    <property type="protein sequence ID" value="KAF2679661.1"/>
    <property type="molecule type" value="Genomic_DNA"/>
</dbReference>
<accession>A0A6G1INZ0</accession>
<proteinExistence type="predicted"/>
<evidence type="ECO:0000313" key="1">
    <source>
        <dbReference type="EMBL" id="KAF2679661.1"/>
    </source>
</evidence>
<dbReference type="OrthoDB" id="5314997at2759"/>
<dbReference type="Proteomes" id="UP000799291">
    <property type="component" value="Unassembled WGS sequence"/>
</dbReference>
<keyword evidence="2" id="KW-1185">Reference proteome</keyword>
<evidence type="ECO:0000313" key="2">
    <source>
        <dbReference type="Proteomes" id="UP000799291"/>
    </source>
</evidence>
<dbReference type="AlphaFoldDB" id="A0A6G1INZ0"/>
<protein>
    <recommendedName>
        <fullName evidence="3">F-box domain-containing protein</fullName>
    </recommendedName>
</protein>
<sequence length="259" mass="29744">MATEKPFPFLSLPRDIRLIIYDFIPVERRHLPLWIVGHDPSPNVHIVSCRLPLDILRTCRLVNAEARTMLAKRVSRLTSKSMSRIIVFDIVRDSDSTLEFLRRLADAASALANNPSSSAFEKTIGRFSPWLDLQPEIKRGPLGGLIRQAADHLRFVRTEPAIEIGFCLDASHPKFRRNPRSFEDAIQGWMRTQRRVRNFALQHRAIIKPLASWTSGDEVAHPETLNTSVVALPPRCEMYEELFVDSDEYQLEWAETDLF</sequence>
<name>A0A6G1INZ0_9PLEO</name>